<proteinExistence type="predicted"/>
<evidence type="ECO:0000313" key="1">
    <source>
        <dbReference type="EMBL" id="TGJ77483.1"/>
    </source>
</evidence>
<protein>
    <submittedName>
        <fullName evidence="1">Uncharacterized protein</fullName>
    </submittedName>
</protein>
<keyword evidence="2" id="KW-1185">Reference proteome</keyword>
<organism evidence="1 2">
    <name type="scientific">Caproiciproducens galactitolivorans</name>
    <dbReference type="NCBI Taxonomy" id="642589"/>
    <lineage>
        <taxon>Bacteria</taxon>
        <taxon>Bacillati</taxon>
        <taxon>Bacillota</taxon>
        <taxon>Clostridia</taxon>
        <taxon>Eubacteriales</taxon>
        <taxon>Acutalibacteraceae</taxon>
        <taxon>Caproiciproducens</taxon>
    </lineage>
</organism>
<dbReference type="AlphaFoldDB" id="A0A4Z0YFJ0"/>
<dbReference type="RefSeq" id="WP_135658060.1">
    <property type="nucleotide sequence ID" value="NZ_SRMQ01000002.1"/>
</dbReference>
<reference evidence="1 2" key="1">
    <citation type="submission" date="2019-04" db="EMBL/GenBank/DDBJ databases">
        <authorList>
            <person name="Poehlein A."/>
            <person name="Bengelsdorf F.R."/>
            <person name="Duerre P."/>
            <person name="Daniel R."/>
        </authorList>
    </citation>
    <scope>NUCLEOTIDE SEQUENCE [LARGE SCALE GENOMIC DNA]</scope>
    <source>
        <strain evidence="1 2">BS-1</strain>
    </source>
</reference>
<sequence length="86" mass="9938">MSEKMVEYLAKACNLYISDIRLSKSSATILPVVSRLNPNLFSSEDWSTSLSYIFMKSLHFDTPEDAKNYYIERLMKFADAEAENEE</sequence>
<name>A0A4Z0YFJ0_9FIRM</name>
<comment type="caution">
    <text evidence="1">The sequence shown here is derived from an EMBL/GenBank/DDBJ whole genome shotgun (WGS) entry which is preliminary data.</text>
</comment>
<evidence type="ECO:0000313" key="2">
    <source>
        <dbReference type="Proteomes" id="UP000297714"/>
    </source>
</evidence>
<dbReference type="EMBL" id="SRMQ01000002">
    <property type="protein sequence ID" value="TGJ77483.1"/>
    <property type="molecule type" value="Genomic_DNA"/>
</dbReference>
<dbReference type="OrthoDB" id="9914291at2"/>
<gene>
    <name evidence="1" type="ORF">CAGA_08550</name>
</gene>
<accession>A0A4Z0YFJ0</accession>
<dbReference type="Proteomes" id="UP000297714">
    <property type="component" value="Unassembled WGS sequence"/>
</dbReference>